<sequence>MTRYCVDPVRHELIATWGTGEGDLATRIATVPTGTDLAALSRLAGALTQLSTAAWRTYTHPASAADSLEVNSEGWRREEERKAFDEVTAAVTTPNLPQGGSMIVEYSPVLENAHRVGRALIALDIPDLTEAIRAETTVELAAVESAELGDLTGRAQQAVLLSREGASPAQVSAADRLLQEDPFGPAALYSDIDPTAAAVAAAHWLYAAAEAVSEASGYAPTEVIREADNIEALPHATPTLVLELLDNGVSPYDAVTGLVRHAMRVADGVLPDPAAVREQLDEDEEMIIEYDDDSEEADDVLTGIRLTPLDPRRPAHDLLEDLLTGINGCWLLHQEYAEDEDRDDDEEESDDETAERHQHHSRAQFAALVRAIAADNRDRLV</sequence>
<evidence type="ECO:0000256" key="1">
    <source>
        <dbReference type="SAM" id="MobiDB-lite"/>
    </source>
</evidence>
<dbReference type="GeneID" id="97483491"/>
<feature type="compositionally biased region" description="Acidic residues" evidence="1">
    <location>
        <begin position="338"/>
        <end position="353"/>
    </location>
</feature>
<gene>
    <name evidence="2" type="ORF">GCM10010502_03010</name>
</gene>
<proteinExistence type="predicted"/>
<organism evidence="2 3">
    <name type="scientific">Kitasatospora aureofaciens</name>
    <name type="common">Streptomyces aureofaciens</name>
    <dbReference type="NCBI Taxonomy" id="1894"/>
    <lineage>
        <taxon>Bacteria</taxon>
        <taxon>Bacillati</taxon>
        <taxon>Actinomycetota</taxon>
        <taxon>Actinomycetes</taxon>
        <taxon>Kitasatosporales</taxon>
        <taxon>Streptomycetaceae</taxon>
        <taxon>Kitasatospora</taxon>
    </lineage>
</organism>
<dbReference type="RefSeq" id="WP_030290338.1">
    <property type="nucleotide sequence ID" value="NZ_BMUB01000001.1"/>
</dbReference>
<evidence type="ECO:0000313" key="3">
    <source>
        <dbReference type="Proteomes" id="UP000610124"/>
    </source>
</evidence>
<dbReference type="EMBL" id="BMUB01000001">
    <property type="protein sequence ID" value="GGU56107.1"/>
    <property type="molecule type" value="Genomic_DNA"/>
</dbReference>
<dbReference type="AlphaFoldDB" id="A0A8H9LHN7"/>
<feature type="region of interest" description="Disordered" evidence="1">
    <location>
        <begin position="338"/>
        <end position="362"/>
    </location>
</feature>
<evidence type="ECO:0000313" key="2">
    <source>
        <dbReference type="EMBL" id="GGU56107.1"/>
    </source>
</evidence>
<accession>A0A8H9LHN7</accession>
<reference evidence="2" key="1">
    <citation type="journal article" date="2014" name="Int. J. Syst. Evol. Microbiol.">
        <title>Complete genome sequence of Corynebacterium casei LMG S-19264T (=DSM 44701T), isolated from a smear-ripened cheese.</title>
        <authorList>
            <consortium name="US DOE Joint Genome Institute (JGI-PGF)"/>
            <person name="Walter F."/>
            <person name="Albersmeier A."/>
            <person name="Kalinowski J."/>
            <person name="Ruckert C."/>
        </authorList>
    </citation>
    <scope>NUCLEOTIDE SEQUENCE</scope>
    <source>
        <strain evidence="2">JCM 4434</strain>
    </source>
</reference>
<dbReference type="Proteomes" id="UP000610124">
    <property type="component" value="Unassembled WGS sequence"/>
</dbReference>
<protein>
    <submittedName>
        <fullName evidence="2">Uncharacterized protein</fullName>
    </submittedName>
</protein>
<comment type="caution">
    <text evidence="2">The sequence shown here is derived from an EMBL/GenBank/DDBJ whole genome shotgun (WGS) entry which is preliminary data.</text>
</comment>
<reference evidence="2" key="2">
    <citation type="submission" date="2020-09" db="EMBL/GenBank/DDBJ databases">
        <authorList>
            <person name="Sun Q."/>
            <person name="Ohkuma M."/>
        </authorList>
    </citation>
    <scope>NUCLEOTIDE SEQUENCE</scope>
    <source>
        <strain evidence="2">JCM 4434</strain>
    </source>
</reference>
<name>A0A8H9LHN7_KITAU</name>